<name>A0A806U060_PRIMG</name>
<dbReference type="AlphaFoldDB" id="A0A806U060"/>
<gene>
    <name evidence="1" type="ORF">AS52_00242</name>
</gene>
<dbReference type="InterPro" id="IPR036390">
    <property type="entry name" value="WH_DNA-bd_sf"/>
</dbReference>
<protein>
    <submittedName>
        <fullName evidence="1">Uncharacterized protein</fullName>
    </submittedName>
</protein>
<reference evidence="1 2" key="1">
    <citation type="submission" date="2015-01" db="EMBL/GenBank/DDBJ databases">
        <title>Genome sequence of bacillus megaterium Q3.</title>
        <authorList>
            <person name="Wang Y."/>
            <person name="Luo K."/>
            <person name="Bai L."/>
            <person name="Luo F."/>
        </authorList>
    </citation>
    <scope>NUCLEOTIDE SEQUENCE [LARGE SCALE GENOMIC DNA]</scope>
    <source>
        <strain evidence="1 2">Q3</strain>
    </source>
</reference>
<proteinExistence type="predicted"/>
<evidence type="ECO:0000313" key="2">
    <source>
        <dbReference type="Proteomes" id="UP000036410"/>
    </source>
</evidence>
<evidence type="ECO:0000313" key="1">
    <source>
        <dbReference type="EMBL" id="AKP75263.1"/>
    </source>
</evidence>
<dbReference type="SUPFAM" id="SSF46785">
    <property type="entry name" value="Winged helix' DNA-binding domain"/>
    <property type="match status" value="1"/>
</dbReference>
<dbReference type="InterPro" id="IPR036388">
    <property type="entry name" value="WH-like_DNA-bd_sf"/>
</dbReference>
<dbReference type="Pfam" id="PF13730">
    <property type="entry name" value="HTH_36"/>
    <property type="match status" value="1"/>
</dbReference>
<dbReference type="Gene3D" id="1.10.10.10">
    <property type="entry name" value="Winged helix-like DNA-binding domain superfamily/Winged helix DNA-binding domain"/>
    <property type="match status" value="1"/>
</dbReference>
<organism evidence="1 2">
    <name type="scientific">Priestia megaterium Q3</name>
    <dbReference type="NCBI Taxonomy" id="1452722"/>
    <lineage>
        <taxon>Bacteria</taxon>
        <taxon>Bacillati</taxon>
        <taxon>Bacillota</taxon>
        <taxon>Bacilli</taxon>
        <taxon>Bacillales</taxon>
        <taxon>Bacillaceae</taxon>
        <taxon>Priestia</taxon>
    </lineage>
</organism>
<sequence length="146" mass="16602">MAYKRKDWTVEQSVYTRVHNSIFDSGLVTTIGRGRVMTLLAIAKHMKDNGKAWPTQESLAKMTGVSVRTIRDDIKFLREFEIDGKPILKAVPYITPSGHTSYVYKIMPISQLSKFRDGKLEYIPQLVHEENSKESGLLSALDQLDD</sequence>
<dbReference type="RefSeq" id="WP_049162699.1">
    <property type="nucleotide sequence ID" value="NZ_CP010586.1"/>
</dbReference>
<dbReference type="EMBL" id="CP010586">
    <property type="protein sequence ID" value="AKP75263.1"/>
    <property type="molecule type" value="Genomic_DNA"/>
</dbReference>
<dbReference type="Proteomes" id="UP000036410">
    <property type="component" value="Chromosome"/>
</dbReference>
<accession>A0A806U060</accession>